<comment type="caution">
    <text evidence="1">The sequence shown here is derived from an EMBL/GenBank/DDBJ whole genome shotgun (WGS) entry which is preliminary data.</text>
</comment>
<feature type="non-terminal residue" evidence="1">
    <location>
        <position position="1"/>
    </location>
</feature>
<name>A0A0F9GE92_9ZZZZ</name>
<protein>
    <submittedName>
        <fullName evidence="1">Uncharacterized protein</fullName>
    </submittedName>
</protein>
<sequence length="46" mass="5104">SENQVSTEEVASAVIKQLQDLGVIKAPQIEEIKQDEETKAVQPRLL</sequence>
<evidence type="ECO:0000313" key="1">
    <source>
        <dbReference type="EMBL" id="KKL88831.1"/>
    </source>
</evidence>
<accession>A0A0F9GE92</accession>
<dbReference type="AlphaFoldDB" id="A0A0F9GE92"/>
<proteinExistence type="predicted"/>
<reference evidence="1" key="1">
    <citation type="journal article" date="2015" name="Nature">
        <title>Complex archaea that bridge the gap between prokaryotes and eukaryotes.</title>
        <authorList>
            <person name="Spang A."/>
            <person name="Saw J.H."/>
            <person name="Jorgensen S.L."/>
            <person name="Zaremba-Niedzwiedzka K."/>
            <person name="Martijn J."/>
            <person name="Lind A.E."/>
            <person name="van Eijk R."/>
            <person name="Schleper C."/>
            <person name="Guy L."/>
            <person name="Ettema T.J."/>
        </authorList>
    </citation>
    <scope>NUCLEOTIDE SEQUENCE</scope>
</reference>
<gene>
    <name evidence="1" type="ORF">LCGC14_1920800</name>
</gene>
<organism evidence="1">
    <name type="scientific">marine sediment metagenome</name>
    <dbReference type="NCBI Taxonomy" id="412755"/>
    <lineage>
        <taxon>unclassified sequences</taxon>
        <taxon>metagenomes</taxon>
        <taxon>ecological metagenomes</taxon>
    </lineage>
</organism>
<dbReference type="EMBL" id="LAZR01020452">
    <property type="protein sequence ID" value="KKL88831.1"/>
    <property type="molecule type" value="Genomic_DNA"/>
</dbReference>